<dbReference type="Proteomes" id="UP001500325">
    <property type="component" value="Unassembled WGS sequence"/>
</dbReference>
<organism evidence="3 4">
    <name type="scientific">Pseudonocardia yuanmonensis</name>
    <dbReference type="NCBI Taxonomy" id="1095914"/>
    <lineage>
        <taxon>Bacteria</taxon>
        <taxon>Bacillati</taxon>
        <taxon>Actinomycetota</taxon>
        <taxon>Actinomycetes</taxon>
        <taxon>Pseudonocardiales</taxon>
        <taxon>Pseudonocardiaceae</taxon>
        <taxon>Pseudonocardia</taxon>
    </lineage>
</organism>
<comment type="similarity">
    <text evidence="1">Belongs to the short-chain dehydrogenases/reductases (SDR) family.</text>
</comment>
<sequence>MARVLITGSTEGLGRAAAEELLRRGHEVVVHARNADRVPALDDLVRGGASTVVGDLADSGETRKLAEQVNALGPMDVVIHNAGVMDGPVLPVNVVAPYLLTCLLDRPQRSLFLSSGMHTGGRATLADLDWTGRRRTASYSDSKFFLTALGLVVARTLPDVQCQIVDPGWVRTRMGGRGAPGNLESGIRTQVRLATDSAVGETGGYWYHERRTSPDPRTEDRALQDALVEALATHTGLHL</sequence>
<dbReference type="EMBL" id="BAABIC010000025">
    <property type="protein sequence ID" value="GAA4707908.1"/>
    <property type="molecule type" value="Genomic_DNA"/>
</dbReference>
<keyword evidence="4" id="KW-1185">Reference proteome</keyword>
<evidence type="ECO:0000256" key="1">
    <source>
        <dbReference type="ARBA" id="ARBA00006484"/>
    </source>
</evidence>
<dbReference type="SUPFAM" id="SSF51735">
    <property type="entry name" value="NAD(P)-binding Rossmann-fold domains"/>
    <property type="match status" value="1"/>
</dbReference>
<evidence type="ECO:0000313" key="4">
    <source>
        <dbReference type="Proteomes" id="UP001500325"/>
    </source>
</evidence>
<protein>
    <submittedName>
        <fullName evidence="3">SDR family NAD(P)-dependent oxidoreductase</fullName>
    </submittedName>
</protein>
<dbReference type="RefSeq" id="WP_345383794.1">
    <property type="nucleotide sequence ID" value="NZ_BAABIC010000025.1"/>
</dbReference>
<dbReference type="Gene3D" id="3.40.50.720">
    <property type="entry name" value="NAD(P)-binding Rossmann-like Domain"/>
    <property type="match status" value="1"/>
</dbReference>
<dbReference type="PANTHER" id="PTHR44196:SF1">
    <property type="entry name" value="DEHYDROGENASE_REDUCTASE SDR FAMILY MEMBER 7B"/>
    <property type="match status" value="1"/>
</dbReference>
<proteinExistence type="inferred from homology"/>
<dbReference type="PANTHER" id="PTHR44196">
    <property type="entry name" value="DEHYDROGENASE/REDUCTASE SDR FAMILY MEMBER 7B"/>
    <property type="match status" value="1"/>
</dbReference>
<evidence type="ECO:0000313" key="3">
    <source>
        <dbReference type="EMBL" id="GAA4707908.1"/>
    </source>
</evidence>
<accession>A0ABP8XGY5</accession>
<dbReference type="InterPro" id="IPR036291">
    <property type="entry name" value="NAD(P)-bd_dom_sf"/>
</dbReference>
<dbReference type="PRINTS" id="PR00081">
    <property type="entry name" value="GDHRDH"/>
</dbReference>
<evidence type="ECO:0000256" key="2">
    <source>
        <dbReference type="ARBA" id="ARBA00023002"/>
    </source>
</evidence>
<comment type="caution">
    <text evidence="3">The sequence shown here is derived from an EMBL/GenBank/DDBJ whole genome shotgun (WGS) entry which is preliminary data.</text>
</comment>
<keyword evidence="2" id="KW-0560">Oxidoreductase</keyword>
<name>A0ABP8XGY5_9PSEU</name>
<reference evidence="4" key="1">
    <citation type="journal article" date="2019" name="Int. J. Syst. Evol. Microbiol.">
        <title>The Global Catalogue of Microorganisms (GCM) 10K type strain sequencing project: providing services to taxonomists for standard genome sequencing and annotation.</title>
        <authorList>
            <consortium name="The Broad Institute Genomics Platform"/>
            <consortium name="The Broad Institute Genome Sequencing Center for Infectious Disease"/>
            <person name="Wu L."/>
            <person name="Ma J."/>
        </authorList>
    </citation>
    <scope>NUCLEOTIDE SEQUENCE [LARGE SCALE GENOMIC DNA]</scope>
    <source>
        <strain evidence="4">JCM 18055</strain>
    </source>
</reference>
<dbReference type="Pfam" id="PF00106">
    <property type="entry name" value="adh_short"/>
    <property type="match status" value="1"/>
</dbReference>
<dbReference type="InterPro" id="IPR002347">
    <property type="entry name" value="SDR_fam"/>
</dbReference>
<gene>
    <name evidence="3" type="ORF">GCM10023215_56300</name>
</gene>